<accession>A0AAD7AEW1</accession>
<evidence type="ECO:0000313" key="2">
    <source>
        <dbReference type="EMBL" id="KAJ7356841.1"/>
    </source>
</evidence>
<feature type="compositionally biased region" description="Basic and acidic residues" evidence="1">
    <location>
        <begin position="374"/>
        <end position="383"/>
    </location>
</feature>
<feature type="region of interest" description="Disordered" evidence="1">
    <location>
        <begin position="108"/>
        <end position="209"/>
    </location>
</feature>
<dbReference type="AlphaFoldDB" id="A0AAD7AEW1"/>
<organism evidence="2 3">
    <name type="scientific">Mycena albidolilacea</name>
    <dbReference type="NCBI Taxonomy" id="1033008"/>
    <lineage>
        <taxon>Eukaryota</taxon>
        <taxon>Fungi</taxon>
        <taxon>Dikarya</taxon>
        <taxon>Basidiomycota</taxon>
        <taxon>Agaricomycotina</taxon>
        <taxon>Agaricomycetes</taxon>
        <taxon>Agaricomycetidae</taxon>
        <taxon>Agaricales</taxon>
        <taxon>Marasmiineae</taxon>
        <taxon>Mycenaceae</taxon>
        <taxon>Mycena</taxon>
    </lineage>
</organism>
<feature type="compositionally biased region" description="Basic and acidic residues" evidence="1">
    <location>
        <begin position="196"/>
        <end position="206"/>
    </location>
</feature>
<dbReference type="EMBL" id="JARIHO010000008">
    <property type="protein sequence ID" value="KAJ7356841.1"/>
    <property type="molecule type" value="Genomic_DNA"/>
</dbReference>
<feature type="compositionally biased region" description="Basic and acidic residues" evidence="1">
    <location>
        <begin position="345"/>
        <end position="355"/>
    </location>
</feature>
<comment type="caution">
    <text evidence="2">The sequence shown here is derived from an EMBL/GenBank/DDBJ whole genome shotgun (WGS) entry which is preliminary data.</text>
</comment>
<dbReference type="Proteomes" id="UP001218218">
    <property type="component" value="Unassembled WGS sequence"/>
</dbReference>
<reference evidence="2" key="1">
    <citation type="submission" date="2023-03" db="EMBL/GenBank/DDBJ databases">
        <title>Massive genome expansion in bonnet fungi (Mycena s.s.) driven by repeated elements and novel gene families across ecological guilds.</title>
        <authorList>
            <consortium name="Lawrence Berkeley National Laboratory"/>
            <person name="Harder C.B."/>
            <person name="Miyauchi S."/>
            <person name="Viragh M."/>
            <person name="Kuo A."/>
            <person name="Thoen E."/>
            <person name="Andreopoulos B."/>
            <person name="Lu D."/>
            <person name="Skrede I."/>
            <person name="Drula E."/>
            <person name="Henrissat B."/>
            <person name="Morin E."/>
            <person name="Kohler A."/>
            <person name="Barry K."/>
            <person name="LaButti K."/>
            <person name="Morin E."/>
            <person name="Salamov A."/>
            <person name="Lipzen A."/>
            <person name="Mereny Z."/>
            <person name="Hegedus B."/>
            <person name="Baldrian P."/>
            <person name="Stursova M."/>
            <person name="Weitz H."/>
            <person name="Taylor A."/>
            <person name="Grigoriev I.V."/>
            <person name="Nagy L.G."/>
            <person name="Martin F."/>
            <person name="Kauserud H."/>
        </authorList>
    </citation>
    <scope>NUCLEOTIDE SEQUENCE</scope>
    <source>
        <strain evidence="2">CBHHK002</strain>
    </source>
</reference>
<evidence type="ECO:0000313" key="3">
    <source>
        <dbReference type="Proteomes" id="UP001218218"/>
    </source>
</evidence>
<name>A0AAD7AEW1_9AGAR</name>
<protein>
    <submittedName>
        <fullName evidence="2">Uncharacterized protein</fullName>
    </submittedName>
</protein>
<gene>
    <name evidence="2" type="ORF">DFH08DRAFT_932889</name>
</gene>
<feature type="compositionally biased region" description="Low complexity" evidence="1">
    <location>
        <begin position="135"/>
        <end position="144"/>
    </location>
</feature>
<proteinExistence type="predicted"/>
<feature type="region of interest" description="Disordered" evidence="1">
    <location>
        <begin position="321"/>
        <end position="383"/>
    </location>
</feature>
<keyword evidence="3" id="KW-1185">Reference proteome</keyword>
<sequence length="383" mass="40108">MKGVYSWVMSWHWKKRPLQALVEGTQRVLQKRAAVWMVPKCTQGSVLNVGMAQRVIAAAGMRCALAVGKGCGVACRGCCTCYSWSLKRWGTTVACGVHAAGIARRIGSRRQAEAGSTGVRIPSGTSHRAERRQETGAAGAADDAGTAHRPEWDGPEDVAASAEAASGTPARRNGRGRALGTPVVAPGMRPGASAERWGRNPGEDGHGVPAEDECCRRRGCVAPASDGAEGSWGCARGAGVEGESGAAPEIVIAGGRRGKRCMRWGNGRMGGVRGSGVEGVDVVQRRRRCTARVVRSYGEVVGTGRIEQAASGFVIASRSVSGSCRRPAQGASSPGGRSACRIRRSREAGKSDGRTKGCSRRMAENDGTTYTTSKKQEGEEKEG</sequence>
<evidence type="ECO:0000256" key="1">
    <source>
        <dbReference type="SAM" id="MobiDB-lite"/>
    </source>
</evidence>